<keyword evidence="1" id="KW-0472">Membrane</keyword>
<accession>A0A1G6RS80</accession>
<gene>
    <name evidence="2" type="ORF">SAMN05660835_01849</name>
</gene>
<keyword evidence="3" id="KW-1185">Reference proteome</keyword>
<reference evidence="3" key="1">
    <citation type="submission" date="2016-10" db="EMBL/GenBank/DDBJ databases">
        <authorList>
            <person name="Varghese N."/>
            <person name="Submissions S."/>
        </authorList>
    </citation>
    <scope>NUCLEOTIDE SEQUENCE [LARGE SCALE GENOMIC DNA]</scope>
    <source>
        <strain evidence="3">DSM 8415</strain>
    </source>
</reference>
<proteinExistence type="predicted"/>
<dbReference type="EMBL" id="FMYU01000021">
    <property type="protein sequence ID" value="SDD07522.1"/>
    <property type="molecule type" value="Genomic_DNA"/>
</dbReference>
<keyword evidence="1" id="KW-0812">Transmembrane</keyword>
<evidence type="ECO:0000313" key="2">
    <source>
        <dbReference type="EMBL" id="SDD07522.1"/>
    </source>
</evidence>
<evidence type="ECO:0000256" key="1">
    <source>
        <dbReference type="SAM" id="Phobius"/>
    </source>
</evidence>
<dbReference type="Proteomes" id="UP000199411">
    <property type="component" value="Unassembled WGS sequence"/>
</dbReference>
<feature type="transmembrane region" description="Helical" evidence="1">
    <location>
        <begin position="7"/>
        <end position="32"/>
    </location>
</feature>
<organism evidence="2 3">
    <name type="scientific">Desulfurella multipotens</name>
    <dbReference type="NCBI Taxonomy" id="79269"/>
    <lineage>
        <taxon>Bacteria</taxon>
        <taxon>Pseudomonadati</taxon>
        <taxon>Campylobacterota</taxon>
        <taxon>Desulfurellia</taxon>
        <taxon>Desulfurellales</taxon>
        <taxon>Desulfurellaceae</taxon>
        <taxon>Desulfurella</taxon>
    </lineage>
</organism>
<sequence>MRKNQNGIALIIVIFISALALILVGLMLWLILGSTKISDMSSEYKTAQDAAKGASNIVISMLKFDSSTPDLPPDYYTISNPTCMTIKLEKPSIAWSNWNCSNANPDIIMQLGSYKVYATIVLTQVILPENNNALDTYFYTVKIHAFNNKNESSNIAFVYKISR</sequence>
<name>A0A1G6RS80_9BACT</name>
<evidence type="ECO:0000313" key="3">
    <source>
        <dbReference type="Proteomes" id="UP000199411"/>
    </source>
</evidence>
<protein>
    <recommendedName>
        <fullName evidence="4">PilX N-terminal</fullName>
    </recommendedName>
</protein>
<keyword evidence="1" id="KW-1133">Transmembrane helix</keyword>
<evidence type="ECO:0008006" key="4">
    <source>
        <dbReference type="Google" id="ProtNLM"/>
    </source>
</evidence>
<dbReference type="AlphaFoldDB" id="A0A1G6RS80"/>